<keyword evidence="3" id="KW-1185">Reference proteome</keyword>
<dbReference type="PANTHER" id="PTHR37525:SF1">
    <property type="entry name" value="UPF0175 PROTEIN SSL1255"/>
    <property type="match status" value="1"/>
</dbReference>
<protein>
    <submittedName>
        <fullName evidence="2">UPF0175 family protein</fullName>
    </submittedName>
</protein>
<dbReference type="PANTHER" id="PTHR37525">
    <property type="entry name" value="UPF0175 PROTEIN SSL1255"/>
    <property type="match status" value="1"/>
</dbReference>
<comment type="similarity">
    <text evidence="1">Belongs to the UPF0175 family.</text>
</comment>
<gene>
    <name evidence="2" type="ORF">DXX99_10275</name>
</gene>
<dbReference type="Proteomes" id="UP000256329">
    <property type="component" value="Unassembled WGS sequence"/>
</dbReference>
<evidence type="ECO:0000256" key="1">
    <source>
        <dbReference type="ARBA" id="ARBA00005651"/>
    </source>
</evidence>
<dbReference type="AlphaFoldDB" id="A0A3D8P374"/>
<organism evidence="2 3">
    <name type="scientific">Ammonifex thiophilus</name>
    <dbReference type="NCBI Taxonomy" id="444093"/>
    <lineage>
        <taxon>Bacteria</taxon>
        <taxon>Bacillati</taxon>
        <taxon>Bacillota</taxon>
        <taxon>Clostridia</taxon>
        <taxon>Thermoanaerobacterales</taxon>
        <taxon>Thermoanaerobacteraceae</taxon>
        <taxon>Ammonifex</taxon>
    </lineage>
</organism>
<name>A0A3D8P374_9THEO</name>
<dbReference type="InterPro" id="IPR005368">
    <property type="entry name" value="UPF0175"/>
</dbReference>
<dbReference type="EMBL" id="QSLN01000028">
    <property type="protein sequence ID" value="RDV80890.1"/>
    <property type="molecule type" value="Genomic_DNA"/>
</dbReference>
<accession>A0A3D8P374</accession>
<proteinExistence type="inferred from homology"/>
<evidence type="ECO:0000313" key="3">
    <source>
        <dbReference type="Proteomes" id="UP000256329"/>
    </source>
</evidence>
<comment type="caution">
    <text evidence="2">The sequence shown here is derived from an EMBL/GenBank/DDBJ whole genome shotgun (WGS) entry which is preliminary data.</text>
</comment>
<sequence>MEALRVELPPGISEEEARLFLAIKLYELGRLSIGQAARLAGYSKRTFMELLGKHGVPVVAYPPEELKEEVES</sequence>
<evidence type="ECO:0000313" key="2">
    <source>
        <dbReference type="EMBL" id="RDV80890.1"/>
    </source>
</evidence>
<dbReference type="InterPro" id="IPR052264">
    <property type="entry name" value="UPF0175_domain"/>
</dbReference>
<dbReference type="OrthoDB" id="15200at2"/>
<dbReference type="Pfam" id="PF03683">
    <property type="entry name" value="UPF0175"/>
    <property type="match status" value="1"/>
</dbReference>
<dbReference type="RefSeq" id="WP_115793390.1">
    <property type="nucleotide sequence ID" value="NZ_QSLN01000028.1"/>
</dbReference>
<reference evidence="2 3" key="1">
    <citation type="submission" date="2018-08" db="EMBL/GenBank/DDBJ databases">
        <title>Form III RuBisCO-mediated autotrophy in Thermodesulfobium bacteria.</title>
        <authorList>
            <person name="Toshchakov S.V."/>
            <person name="Kublanov I.V."/>
            <person name="Frolov E."/>
            <person name="Bonch-Osmolovskaya E.A."/>
            <person name="Tourova T.P."/>
            <person name="Chernych N.A."/>
            <person name="Lebedinsky A.V."/>
        </authorList>
    </citation>
    <scope>NUCLEOTIDE SEQUENCE [LARGE SCALE GENOMIC DNA]</scope>
    <source>
        <strain evidence="2 3">SR</strain>
    </source>
</reference>